<dbReference type="PANTHER" id="PTHR10535">
    <property type="entry name" value="DNA-DIRECTED RNA POLYMERASES I, II, AND III SUBUNIT RPABC1"/>
    <property type="match status" value="1"/>
</dbReference>
<keyword evidence="4" id="KW-1185">Reference proteome</keyword>
<proteinExistence type="inferred from homology"/>
<gene>
    <name evidence="3" type="ORF">GMRT_23279</name>
</gene>
<reference evidence="3 4" key="1">
    <citation type="submission" date="2019-05" db="EMBL/GenBank/DDBJ databases">
        <title>The compact genome of Giardia muris reveals important steps in the evolution of intestinal protozoan parasites.</title>
        <authorList>
            <person name="Xu F."/>
            <person name="Jimenez-Gonzalez A."/>
            <person name="Einarsson E."/>
            <person name="Astvaldsson A."/>
            <person name="Peirasmaki D."/>
            <person name="Eckmann L."/>
            <person name="Andersson J.O."/>
            <person name="Svard S.G."/>
            <person name="Jerlstrom-Hultqvist J."/>
        </authorList>
    </citation>
    <scope>NUCLEOTIDE SEQUENCE [LARGE SCALE GENOMIC DNA]</scope>
    <source>
        <strain evidence="3 4">Roberts-Thomson</strain>
    </source>
</reference>
<dbReference type="HAMAP" id="MF_00025">
    <property type="entry name" value="RNApol_Rpo5_RPB5"/>
    <property type="match status" value="1"/>
</dbReference>
<accession>A0A4Z1SPU4</accession>
<organism evidence="3 4">
    <name type="scientific">Giardia muris</name>
    <dbReference type="NCBI Taxonomy" id="5742"/>
    <lineage>
        <taxon>Eukaryota</taxon>
        <taxon>Metamonada</taxon>
        <taxon>Diplomonadida</taxon>
        <taxon>Hexamitidae</taxon>
        <taxon>Giardiinae</taxon>
        <taxon>Giardia</taxon>
    </lineage>
</organism>
<dbReference type="VEuPathDB" id="GiardiaDB:GMRT_23279"/>
<dbReference type="AlphaFoldDB" id="A0A4Z1SPU4"/>
<dbReference type="PIRSF" id="PIRSF000747">
    <property type="entry name" value="RPB5"/>
    <property type="match status" value="1"/>
</dbReference>
<dbReference type="InterPro" id="IPR035913">
    <property type="entry name" value="RPB5-like_sf"/>
</dbReference>
<dbReference type="GO" id="GO:0005665">
    <property type="term" value="C:RNA polymerase II, core complex"/>
    <property type="evidence" value="ECO:0007669"/>
    <property type="project" value="TreeGrafter"/>
</dbReference>
<keyword evidence="1" id="KW-0804">Transcription</keyword>
<evidence type="ECO:0000313" key="4">
    <source>
        <dbReference type="Proteomes" id="UP000315496"/>
    </source>
</evidence>
<dbReference type="InterPro" id="IPR014381">
    <property type="entry name" value="Arch_Rpo5/euc_Rpb5"/>
</dbReference>
<dbReference type="SUPFAM" id="SSF55287">
    <property type="entry name" value="RPB5-like RNA polymerase subunit"/>
    <property type="match status" value="1"/>
</dbReference>
<dbReference type="GO" id="GO:0006362">
    <property type="term" value="P:transcription elongation by RNA polymerase I"/>
    <property type="evidence" value="ECO:0007669"/>
    <property type="project" value="TreeGrafter"/>
</dbReference>
<dbReference type="GO" id="GO:0003899">
    <property type="term" value="F:DNA-directed RNA polymerase activity"/>
    <property type="evidence" value="ECO:0007669"/>
    <property type="project" value="InterPro"/>
</dbReference>
<dbReference type="GO" id="GO:0005736">
    <property type="term" value="C:RNA polymerase I complex"/>
    <property type="evidence" value="ECO:0007669"/>
    <property type="project" value="TreeGrafter"/>
</dbReference>
<dbReference type="GO" id="GO:0005666">
    <property type="term" value="C:RNA polymerase III complex"/>
    <property type="evidence" value="ECO:0007669"/>
    <property type="project" value="TreeGrafter"/>
</dbReference>
<evidence type="ECO:0000313" key="3">
    <source>
        <dbReference type="EMBL" id="TNJ27680.1"/>
    </source>
</evidence>
<dbReference type="PANTHER" id="PTHR10535:SF0">
    <property type="entry name" value="DNA-DIRECTED RNA POLYMERASES I, II, AND III SUBUNIT RPABC1"/>
    <property type="match status" value="1"/>
</dbReference>
<evidence type="ECO:0000259" key="2">
    <source>
        <dbReference type="Pfam" id="PF01191"/>
    </source>
</evidence>
<protein>
    <submittedName>
        <fullName evidence="3">RNA polymerase II subunit Rpb5b</fullName>
    </submittedName>
</protein>
<name>A0A4Z1SPU4_GIAMU</name>
<dbReference type="GO" id="GO:0006366">
    <property type="term" value="P:transcription by RNA polymerase II"/>
    <property type="evidence" value="ECO:0007669"/>
    <property type="project" value="TreeGrafter"/>
</dbReference>
<dbReference type="InterPro" id="IPR000783">
    <property type="entry name" value="RNA_pol_subH/Rpb5_C"/>
</dbReference>
<dbReference type="Proteomes" id="UP000315496">
    <property type="component" value="Chromosome 3"/>
</dbReference>
<dbReference type="Gene3D" id="3.90.940.20">
    <property type="entry name" value="RPB5-like RNA polymerase subunit"/>
    <property type="match status" value="1"/>
</dbReference>
<feature type="domain" description="RNA polymerase subunit H/Rpb5 C-terminal" evidence="2">
    <location>
        <begin position="121"/>
        <end position="193"/>
    </location>
</feature>
<comment type="caution">
    <text evidence="3">The sequence shown here is derived from an EMBL/GenBank/DDBJ whole genome shotgun (WGS) entry which is preliminary data.</text>
</comment>
<dbReference type="EMBL" id="VDLU01000003">
    <property type="protein sequence ID" value="TNJ27680.1"/>
    <property type="molecule type" value="Genomic_DNA"/>
</dbReference>
<evidence type="ECO:0000256" key="1">
    <source>
        <dbReference type="ARBA" id="ARBA00023163"/>
    </source>
</evidence>
<dbReference type="Pfam" id="PF01191">
    <property type="entry name" value="RNA_pol_Rpb5_C"/>
    <property type="match status" value="1"/>
</dbReference>
<dbReference type="GO" id="GO:0003677">
    <property type="term" value="F:DNA binding"/>
    <property type="evidence" value="ECO:0007669"/>
    <property type="project" value="InterPro"/>
</dbReference>
<dbReference type="GO" id="GO:0042797">
    <property type="term" value="P:tRNA transcription by RNA polymerase III"/>
    <property type="evidence" value="ECO:0007669"/>
    <property type="project" value="TreeGrafter"/>
</dbReference>
<dbReference type="OrthoDB" id="248779at2759"/>
<sequence>MEDLKLEVIARIHTNSIEMMEARGYDVTPVIGQTHLTEKGIDGIIGSGMDVSLLSYTVTRDQKRCLLAYAWNLPEARRLAERDDCAECIVVCNLKQKSYDSRHSVVNDTAYELYHYEWLLVNPTSYYLVPQHRMLSELEKEQVLKRLSAQEHQLPRISPDDPIMRWYGVKPGTLIQIIRKSDVVGDNIYYRLCC</sequence>